<keyword evidence="3" id="KW-1185">Reference proteome</keyword>
<comment type="caution">
    <text evidence="2">The sequence shown here is derived from an EMBL/GenBank/DDBJ whole genome shotgun (WGS) entry which is preliminary data.</text>
</comment>
<dbReference type="EMBL" id="JACJVN010000017">
    <property type="protein sequence ID" value="MBB6676502.1"/>
    <property type="molecule type" value="Genomic_DNA"/>
</dbReference>
<organism evidence="2 3">
    <name type="scientific">Cohnella lubricantis</name>
    <dbReference type="NCBI Taxonomy" id="2163172"/>
    <lineage>
        <taxon>Bacteria</taxon>
        <taxon>Bacillati</taxon>
        <taxon>Bacillota</taxon>
        <taxon>Bacilli</taxon>
        <taxon>Bacillales</taxon>
        <taxon>Paenibacillaceae</taxon>
        <taxon>Cohnella</taxon>
    </lineage>
</organism>
<feature type="region of interest" description="Disordered" evidence="1">
    <location>
        <begin position="172"/>
        <end position="226"/>
    </location>
</feature>
<evidence type="ECO:0000313" key="2">
    <source>
        <dbReference type="EMBL" id="MBB6676502.1"/>
    </source>
</evidence>
<evidence type="ECO:0000313" key="3">
    <source>
        <dbReference type="Proteomes" id="UP000574133"/>
    </source>
</evidence>
<name>A0A841T6I8_9BACL</name>
<sequence length="226" mass="24129">MPFGFLQMFAGDPPGGGGGGSDPVTFTEEQVKEREKAAATTAAEKAVKDRFGDLAGMDLKDLKRAVALMKKADEEAAAAASKSKSKGKDDEDALTMEDVEKRAKELLEASQKEQAEATFKRLLRAEVKVLANELGFADWEDAAALADLSKVKENDKGELEGVKEALQELLKKKPHLGKSKGNGSFGADVRGGGSHDDKKKSLEKFANLAKQEGTHAAAPNDPWASK</sequence>
<feature type="compositionally biased region" description="Basic and acidic residues" evidence="1">
    <location>
        <begin position="193"/>
        <end position="203"/>
    </location>
</feature>
<reference evidence="2 3" key="1">
    <citation type="submission" date="2020-08" db="EMBL/GenBank/DDBJ databases">
        <title>Cohnella phylogeny.</title>
        <authorList>
            <person name="Dunlap C."/>
        </authorList>
    </citation>
    <scope>NUCLEOTIDE SEQUENCE [LARGE SCALE GENOMIC DNA]</scope>
    <source>
        <strain evidence="2 3">DSM 103658</strain>
    </source>
</reference>
<feature type="region of interest" description="Disordered" evidence="1">
    <location>
        <begin position="1"/>
        <end position="25"/>
    </location>
</feature>
<dbReference type="AlphaFoldDB" id="A0A841T6I8"/>
<evidence type="ECO:0000256" key="1">
    <source>
        <dbReference type="SAM" id="MobiDB-lite"/>
    </source>
</evidence>
<protein>
    <submittedName>
        <fullName evidence="2">Scaffolding protein</fullName>
    </submittedName>
</protein>
<gene>
    <name evidence="2" type="ORF">H4Q31_04080</name>
</gene>
<proteinExistence type="predicted"/>
<dbReference type="Proteomes" id="UP000574133">
    <property type="component" value="Unassembled WGS sequence"/>
</dbReference>
<accession>A0A841T6I8</accession>